<keyword evidence="3 5" id="KW-0269">Exonuclease</keyword>
<proteinExistence type="predicted"/>
<keyword evidence="6" id="KW-1185">Reference proteome</keyword>
<dbReference type="Proteomes" id="UP000199446">
    <property type="component" value="Unassembled WGS sequence"/>
</dbReference>
<dbReference type="SMART" id="SM00479">
    <property type="entry name" value="EXOIII"/>
    <property type="match status" value="1"/>
</dbReference>
<dbReference type="PANTHER" id="PTHR30231:SF4">
    <property type="entry name" value="PROTEIN NEN2"/>
    <property type="match status" value="1"/>
</dbReference>
<reference evidence="6" key="1">
    <citation type="submission" date="2016-10" db="EMBL/GenBank/DDBJ databases">
        <authorList>
            <person name="Varghese N."/>
            <person name="Submissions S."/>
        </authorList>
    </citation>
    <scope>NUCLEOTIDE SEQUENCE [LARGE SCALE GENOMIC DNA]</scope>
    <source>
        <strain evidence="6">CGMCC 1.6992</strain>
    </source>
</reference>
<dbReference type="RefSeq" id="WP_093005820.1">
    <property type="nucleotide sequence ID" value="NZ_FNBC01000005.1"/>
</dbReference>
<dbReference type="GO" id="GO:0008408">
    <property type="term" value="F:3'-5' exonuclease activity"/>
    <property type="evidence" value="ECO:0007669"/>
    <property type="project" value="TreeGrafter"/>
</dbReference>
<keyword evidence="2" id="KW-0378">Hydrolase</keyword>
<dbReference type="InterPro" id="IPR036397">
    <property type="entry name" value="RNaseH_sf"/>
</dbReference>
<gene>
    <name evidence="5" type="ORF">SAMN04488243_10574</name>
</gene>
<dbReference type="FunFam" id="3.30.420.10:FF:000045">
    <property type="entry name" value="3'-5' exonuclease DinG"/>
    <property type="match status" value="1"/>
</dbReference>
<dbReference type="Gene3D" id="3.30.420.10">
    <property type="entry name" value="Ribonuclease H-like superfamily/Ribonuclease H"/>
    <property type="match status" value="1"/>
</dbReference>
<dbReference type="CDD" id="cd06127">
    <property type="entry name" value="DEDDh"/>
    <property type="match status" value="1"/>
</dbReference>
<dbReference type="EMBL" id="FNBC01000005">
    <property type="protein sequence ID" value="SDE62198.1"/>
    <property type="molecule type" value="Genomic_DNA"/>
</dbReference>
<evidence type="ECO:0000259" key="4">
    <source>
        <dbReference type="SMART" id="SM00479"/>
    </source>
</evidence>
<name>A0A1G7EEU0_9DEIN</name>
<evidence type="ECO:0000256" key="1">
    <source>
        <dbReference type="ARBA" id="ARBA00022722"/>
    </source>
</evidence>
<evidence type="ECO:0000256" key="2">
    <source>
        <dbReference type="ARBA" id="ARBA00022801"/>
    </source>
</evidence>
<evidence type="ECO:0000313" key="5">
    <source>
        <dbReference type="EMBL" id="SDE62198.1"/>
    </source>
</evidence>
<accession>A0A1G7EEU0</accession>
<dbReference type="Pfam" id="PF00929">
    <property type="entry name" value="RNase_T"/>
    <property type="match status" value="1"/>
</dbReference>
<keyword evidence="1" id="KW-0540">Nuclease</keyword>
<dbReference type="PANTHER" id="PTHR30231">
    <property type="entry name" value="DNA POLYMERASE III SUBUNIT EPSILON"/>
    <property type="match status" value="1"/>
</dbReference>
<dbReference type="GO" id="GO:0003676">
    <property type="term" value="F:nucleic acid binding"/>
    <property type="evidence" value="ECO:0007669"/>
    <property type="project" value="InterPro"/>
</dbReference>
<sequence length="193" mass="20922">MNPKTPLQRLVYTALDLEATGLDPTRDRPVALGAVRLVGGRLGAELELLLDPGRPVSREAQALHGLSREALRGRPTLEETLPTFLAFLEGTVLLAHQAHVDLAFLPALKGFPLLDTYLLARFLLPGTDPRLEALAARFGLPLSGRHTALGDARLVAEVFRHLLPLLEAAGVRTLEAARLACLRTAEGLRPWSL</sequence>
<dbReference type="InterPro" id="IPR012337">
    <property type="entry name" value="RNaseH-like_sf"/>
</dbReference>
<evidence type="ECO:0000313" key="6">
    <source>
        <dbReference type="Proteomes" id="UP000199446"/>
    </source>
</evidence>
<dbReference type="GO" id="GO:0005829">
    <property type="term" value="C:cytosol"/>
    <property type="evidence" value="ECO:0007669"/>
    <property type="project" value="TreeGrafter"/>
</dbReference>
<dbReference type="InterPro" id="IPR013520">
    <property type="entry name" value="Ribonucl_H"/>
</dbReference>
<evidence type="ECO:0000256" key="3">
    <source>
        <dbReference type="ARBA" id="ARBA00022839"/>
    </source>
</evidence>
<dbReference type="SUPFAM" id="SSF53098">
    <property type="entry name" value="Ribonuclease H-like"/>
    <property type="match status" value="1"/>
</dbReference>
<dbReference type="OrthoDB" id="9813328at2"/>
<dbReference type="AlphaFoldDB" id="A0A1G7EEU0"/>
<dbReference type="STRING" id="482827.SAMN04488243_10574"/>
<protein>
    <submittedName>
        <fullName evidence="5">Exonuclease, DNA polymerase III, epsilon subunit family</fullName>
    </submittedName>
</protein>
<feature type="domain" description="Exonuclease" evidence="4">
    <location>
        <begin position="11"/>
        <end position="168"/>
    </location>
</feature>
<organism evidence="5 6">
    <name type="scientific">Thermus arciformis</name>
    <dbReference type="NCBI Taxonomy" id="482827"/>
    <lineage>
        <taxon>Bacteria</taxon>
        <taxon>Thermotogati</taxon>
        <taxon>Deinococcota</taxon>
        <taxon>Deinococci</taxon>
        <taxon>Thermales</taxon>
        <taxon>Thermaceae</taxon>
        <taxon>Thermus</taxon>
    </lineage>
</organism>